<sequence length="228" mass="23831">MINDMLQLPLFWATLTIGAFILGQQVYRLSGNSAFIPPILTGIALVVTVVEVTGTPFSTYMQGGDYLHQMLGPVVVMLAVPMYQFLHSMRKQIVRIVLAVSLGSGVTVAVAAALAHWLIGDAAITTTMHTKSITTPVAVAVSEQVGGIPALASVFVMITGLLGALMIPPLLKVTRLDQPQALGLALGTCAHAVGTGRAMELGAQQSAYSAMAMTLTGTLHAVVLPLIL</sequence>
<evidence type="ECO:0000313" key="6">
    <source>
        <dbReference type="EMBL" id="QQD23025.1"/>
    </source>
</evidence>
<dbReference type="InterPro" id="IPR007300">
    <property type="entry name" value="CidB/LrgB"/>
</dbReference>
<dbReference type="EMBL" id="CP046056">
    <property type="protein sequence ID" value="QQD23025.1"/>
    <property type="molecule type" value="Genomic_DNA"/>
</dbReference>
<protein>
    <submittedName>
        <fullName evidence="6">LrgB family protein</fullName>
    </submittedName>
</protein>
<feature type="transmembrane region" description="Helical" evidence="5">
    <location>
        <begin position="93"/>
        <end position="119"/>
    </location>
</feature>
<feature type="transmembrane region" description="Helical" evidence="5">
    <location>
        <begin position="6"/>
        <end position="23"/>
    </location>
</feature>
<organism evidence="6 7">
    <name type="scientific">Venatoribacter cucullus</name>
    <dbReference type="NCBI Taxonomy" id="2661630"/>
    <lineage>
        <taxon>Bacteria</taxon>
        <taxon>Pseudomonadati</taxon>
        <taxon>Pseudomonadota</taxon>
        <taxon>Gammaproteobacteria</taxon>
        <taxon>Oceanospirillales</taxon>
        <taxon>Oceanospirillaceae</taxon>
        <taxon>Venatoribacter</taxon>
    </lineage>
</organism>
<gene>
    <name evidence="6" type="ORF">GJQ55_00385</name>
</gene>
<evidence type="ECO:0000256" key="1">
    <source>
        <dbReference type="ARBA" id="ARBA00004141"/>
    </source>
</evidence>
<feature type="transmembrane region" description="Helical" evidence="5">
    <location>
        <begin position="66"/>
        <end position="86"/>
    </location>
</feature>
<dbReference type="KEGG" id="vcw:GJQ55_00385"/>
<keyword evidence="7" id="KW-1185">Reference proteome</keyword>
<dbReference type="RefSeq" id="WP_228345536.1">
    <property type="nucleotide sequence ID" value="NZ_CP046056.1"/>
</dbReference>
<keyword evidence="3 5" id="KW-1133">Transmembrane helix</keyword>
<feature type="transmembrane region" description="Helical" evidence="5">
    <location>
        <begin position="150"/>
        <end position="171"/>
    </location>
</feature>
<feature type="transmembrane region" description="Helical" evidence="5">
    <location>
        <begin position="35"/>
        <end position="54"/>
    </location>
</feature>
<dbReference type="PANTHER" id="PTHR30249">
    <property type="entry name" value="PUTATIVE SEROTONIN TRANSPORTER"/>
    <property type="match status" value="1"/>
</dbReference>
<dbReference type="PANTHER" id="PTHR30249:SF0">
    <property type="entry name" value="PLASTIDAL GLYCOLATE_GLYCERATE TRANSLOCATOR 1, CHLOROPLASTIC"/>
    <property type="match status" value="1"/>
</dbReference>
<comment type="subcellular location">
    <subcellularLocation>
        <location evidence="1">Membrane</location>
        <topology evidence="1">Multi-pass membrane protein</topology>
    </subcellularLocation>
</comment>
<dbReference type="Pfam" id="PF04172">
    <property type="entry name" value="LrgB"/>
    <property type="match status" value="1"/>
</dbReference>
<evidence type="ECO:0000256" key="4">
    <source>
        <dbReference type="ARBA" id="ARBA00023136"/>
    </source>
</evidence>
<accession>A0A9X7YM23</accession>
<dbReference type="GO" id="GO:0016020">
    <property type="term" value="C:membrane"/>
    <property type="evidence" value="ECO:0007669"/>
    <property type="project" value="UniProtKB-SubCell"/>
</dbReference>
<keyword evidence="2 5" id="KW-0812">Transmembrane</keyword>
<evidence type="ECO:0000256" key="2">
    <source>
        <dbReference type="ARBA" id="ARBA00022692"/>
    </source>
</evidence>
<keyword evidence="4 5" id="KW-0472">Membrane</keyword>
<evidence type="ECO:0000313" key="7">
    <source>
        <dbReference type="Proteomes" id="UP000596074"/>
    </source>
</evidence>
<reference evidence="6 7" key="1">
    <citation type="submission" date="2019-11" db="EMBL/GenBank/DDBJ databases">
        <title>Venatorbacter sp. nov. a predator of Campylobacter and other Gram-negative bacteria.</title>
        <authorList>
            <person name="Saeedi A."/>
            <person name="Cummings N.J."/>
            <person name="Connerton I.F."/>
            <person name="Connerton P.L."/>
        </authorList>
    </citation>
    <scope>NUCLEOTIDE SEQUENCE [LARGE SCALE GENOMIC DNA]</scope>
    <source>
        <strain evidence="6">XL5</strain>
    </source>
</reference>
<evidence type="ECO:0000256" key="5">
    <source>
        <dbReference type="SAM" id="Phobius"/>
    </source>
</evidence>
<dbReference type="AlphaFoldDB" id="A0A9X7YM23"/>
<evidence type="ECO:0000256" key="3">
    <source>
        <dbReference type="ARBA" id="ARBA00022989"/>
    </source>
</evidence>
<proteinExistence type="predicted"/>
<name>A0A9X7YM23_9GAMM</name>
<dbReference type="Proteomes" id="UP000596074">
    <property type="component" value="Chromosome"/>
</dbReference>